<evidence type="ECO:0000256" key="1">
    <source>
        <dbReference type="ARBA" id="ARBA00004651"/>
    </source>
</evidence>
<organism evidence="19 20">
    <name type="scientific">Solemya elarraichensis gill symbiont</name>
    <dbReference type="NCBI Taxonomy" id="1918949"/>
    <lineage>
        <taxon>Bacteria</taxon>
        <taxon>Pseudomonadati</taxon>
        <taxon>Pseudomonadota</taxon>
        <taxon>Gammaproteobacteria</taxon>
        <taxon>sulfur-oxidizing symbionts</taxon>
    </lineage>
</organism>
<keyword evidence="13 14" id="KW-0472">Membrane</keyword>
<keyword evidence="4 14" id="KW-0645">Protease</keyword>
<feature type="binding site" evidence="16">
    <location>
        <position position="59"/>
    </location>
    <ligand>
        <name>Zn(2+)</name>
        <dbReference type="ChEBI" id="CHEBI:29105"/>
        <note>catalytic</note>
    </ligand>
</feature>
<evidence type="ECO:0000256" key="10">
    <source>
        <dbReference type="ARBA" id="ARBA00022989"/>
    </source>
</evidence>
<dbReference type="Pfam" id="PF02163">
    <property type="entry name" value="Peptidase_M50"/>
    <property type="match status" value="2"/>
</dbReference>
<proteinExistence type="inferred from homology"/>
<reference evidence="19 20" key="1">
    <citation type="submission" date="2016-11" db="EMBL/GenBank/DDBJ databases">
        <title>Mixed transmission modes and dynamic genome evolution in an obligate animal-bacterial symbiosis.</title>
        <authorList>
            <person name="Russell S.L."/>
            <person name="Corbett-Detig R.B."/>
            <person name="Cavanaugh C.M."/>
        </authorList>
    </citation>
    <scope>NUCLEOTIDE SEQUENCE [LARGE SCALE GENOMIC DNA]</scope>
    <source>
        <strain evidence="19">Sp-SM6</strain>
    </source>
</reference>
<evidence type="ECO:0000313" key="20">
    <source>
        <dbReference type="Proteomes" id="UP000190198"/>
    </source>
</evidence>
<keyword evidence="20" id="KW-1185">Reference proteome</keyword>
<evidence type="ECO:0000256" key="2">
    <source>
        <dbReference type="ARBA" id="ARBA00007931"/>
    </source>
</evidence>
<feature type="transmembrane region" description="Helical" evidence="14">
    <location>
        <begin position="99"/>
        <end position="120"/>
    </location>
</feature>
<dbReference type="Gene3D" id="3.10.580.10">
    <property type="entry name" value="CBS-domain"/>
    <property type="match status" value="1"/>
</dbReference>
<feature type="transmembrane region" description="Helical" evidence="14">
    <location>
        <begin position="12"/>
        <end position="35"/>
    </location>
</feature>
<dbReference type="GO" id="GO:0008237">
    <property type="term" value="F:metallopeptidase activity"/>
    <property type="evidence" value="ECO:0007669"/>
    <property type="project" value="UniProtKB-UniRule"/>
</dbReference>
<keyword evidence="8 14" id="KW-0378">Hydrolase</keyword>
<keyword evidence="11 14" id="KW-0482">Metalloprotease</keyword>
<dbReference type="EMBL" id="MPRK01000203">
    <property type="protein sequence ID" value="OOZ38212.1"/>
    <property type="molecule type" value="Genomic_DNA"/>
</dbReference>
<feature type="binding site" evidence="16">
    <location>
        <position position="63"/>
    </location>
    <ligand>
        <name>Zn(2+)</name>
        <dbReference type="ChEBI" id="CHEBI:29105"/>
        <note>catalytic</note>
    </ligand>
</feature>
<evidence type="ECO:0000256" key="4">
    <source>
        <dbReference type="ARBA" id="ARBA00022670"/>
    </source>
</evidence>
<evidence type="ECO:0000256" key="8">
    <source>
        <dbReference type="ARBA" id="ARBA00022801"/>
    </source>
</evidence>
<keyword evidence="5 14" id="KW-0812">Transmembrane</keyword>
<dbReference type="SMART" id="SM00116">
    <property type="entry name" value="CBS"/>
    <property type="match status" value="2"/>
</dbReference>
<dbReference type="GO" id="GO:0046872">
    <property type="term" value="F:metal ion binding"/>
    <property type="evidence" value="ECO:0007669"/>
    <property type="project" value="UniProtKB-UniRule"/>
</dbReference>
<dbReference type="OrthoDB" id="8772544at2"/>
<feature type="binding site" evidence="16">
    <location>
        <position position="162"/>
    </location>
    <ligand>
        <name>Zn(2+)</name>
        <dbReference type="ChEBI" id="CHEBI:29105"/>
        <note>catalytic</note>
    </ligand>
</feature>
<feature type="domain" description="CBS" evidence="18">
    <location>
        <begin position="239"/>
        <end position="295"/>
    </location>
</feature>
<evidence type="ECO:0000256" key="11">
    <source>
        <dbReference type="ARBA" id="ARBA00023049"/>
    </source>
</evidence>
<dbReference type="PANTHER" id="PTHR39188">
    <property type="entry name" value="MEMBRANE-ASSOCIATED ZINC METALLOPROTEASE M50B"/>
    <property type="match status" value="1"/>
</dbReference>
<dbReference type="InterPro" id="IPR008915">
    <property type="entry name" value="Peptidase_M50"/>
</dbReference>
<evidence type="ECO:0000256" key="5">
    <source>
        <dbReference type="ARBA" id="ARBA00022692"/>
    </source>
</evidence>
<sequence length="357" mass="39390">MKWSFKLIRVAGIDVYVHATFIILLLWIGLSYWLIEGALGAVLSGVGFIIVLFTCVVLHEFGHALTARRYGIRTLHITLFPIGGLAAVERMPEVPKHEINVALAGPAVNLFIAFFLWFWLSVTNTMVSAEELTLTGGPFAQRWMLINIILAVFNLIPAFPMDGGRILRAVLAIRMNHNKATQLAARVGQGFALWLGLMGLLFNPFLMFIALFVWIGAASEAAVEEVKSTLLGISAGQAMLTNFEVLSPHDRLHQAIQLTLAGSQKDFPVLDGKDVVGVLTQTDLLRGLHEHGDQESVGNWMQTDVQCAENNEPLEEVLERLQKSQCRLFTVMEAGQLAGILNMDNVVELLSIQKALH</sequence>
<evidence type="ECO:0000256" key="6">
    <source>
        <dbReference type="ARBA" id="ARBA00022723"/>
    </source>
</evidence>
<evidence type="ECO:0000313" key="19">
    <source>
        <dbReference type="EMBL" id="OOZ38212.1"/>
    </source>
</evidence>
<evidence type="ECO:0000256" key="15">
    <source>
        <dbReference type="PIRSR" id="PIRSR006404-1"/>
    </source>
</evidence>
<feature type="domain" description="CBS" evidence="18">
    <location>
        <begin position="301"/>
        <end position="356"/>
    </location>
</feature>
<feature type="transmembrane region" description="Helical" evidence="14">
    <location>
        <begin position="191"/>
        <end position="215"/>
    </location>
</feature>
<dbReference type="Proteomes" id="UP000190198">
    <property type="component" value="Unassembled WGS sequence"/>
</dbReference>
<feature type="active site" evidence="15">
    <location>
        <position position="60"/>
    </location>
</feature>
<evidence type="ECO:0000256" key="14">
    <source>
        <dbReference type="PIRNR" id="PIRNR006404"/>
    </source>
</evidence>
<dbReference type="GO" id="GO:0005886">
    <property type="term" value="C:plasma membrane"/>
    <property type="evidence" value="ECO:0007669"/>
    <property type="project" value="UniProtKB-SubCell"/>
</dbReference>
<keyword evidence="7" id="KW-0677">Repeat</keyword>
<keyword evidence="9 14" id="KW-0862">Zinc</keyword>
<evidence type="ECO:0000256" key="7">
    <source>
        <dbReference type="ARBA" id="ARBA00022737"/>
    </source>
</evidence>
<comment type="similarity">
    <text evidence="2 14">Belongs to the peptidase M50B family.</text>
</comment>
<dbReference type="PIRSF" id="PIRSF006404">
    <property type="entry name" value="UCP006404_Pept_M50_CBS"/>
    <property type="match status" value="1"/>
</dbReference>
<evidence type="ECO:0000256" key="12">
    <source>
        <dbReference type="ARBA" id="ARBA00023122"/>
    </source>
</evidence>
<keyword evidence="10 14" id="KW-1133">Transmembrane helix</keyword>
<evidence type="ECO:0000256" key="13">
    <source>
        <dbReference type="ARBA" id="ARBA00023136"/>
    </source>
</evidence>
<dbReference type="PROSITE" id="PS51371">
    <property type="entry name" value="CBS"/>
    <property type="match status" value="2"/>
</dbReference>
<dbReference type="Pfam" id="PF00571">
    <property type="entry name" value="CBS"/>
    <property type="match status" value="2"/>
</dbReference>
<evidence type="ECO:0000256" key="9">
    <source>
        <dbReference type="ARBA" id="ARBA00022833"/>
    </source>
</evidence>
<dbReference type="RefSeq" id="WP_078477435.1">
    <property type="nucleotide sequence ID" value="NZ_MPRK01000203.1"/>
</dbReference>
<evidence type="ECO:0000256" key="16">
    <source>
        <dbReference type="PIRSR" id="PIRSR006404-2"/>
    </source>
</evidence>
<dbReference type="SUPFAM" id="SSF54631">
    <property type="entry name" value="CBS-domain pair"/>
    <property type="match status" value="1"/>
</dbReference>
<keyword evidence="12 17" id="KW-0129">CBS domain</keyword>
<dbReference type="InterPro" id="IPR016483">
    <property type="entry name" value="UCP006404_Pept_M50_CBS"/>
</dbReference>
<comment type="cofactor">
    <cofactor evidence="14 16">
        <name>Zn(2+)</name>
        <dbReference type="ChEBI" id="CHEBI:29105"/>
    </cofactor>
    <text evidence="14 16">Binds 1 zinc ion per subunit.</text>
</comment>
<comment type="subcellular location">
    <subcellularLocation>
        <location evidence="1 14">Cell membrane</location>
        <topology evidence="1 14">Multi-pass membrane protein</topology>
    </subcellularLocation>
</comment>
<dbReference type="InterPro" id="IPR000644">
    <property type="entry name" value="CBS_dom"/>
</dbReference>
<evidence type="ECO:0000259" key="18">
    <source>
        <dbReference type="PROSITE" id="PS51371"/>
    </source>
</evidence>
<protein>
    <recommendedName>
        <fullName evidence="14">Zinc metalloprotease</fullName>
    </recommendedName>
</protein>
<dbReference type="PANTHER" id="PTHR39188:SF3">
    <property type="entry name" value="STAGE IV SPORULATION PROTEIN FB"/>
    <property type="match status" value="1"/>
</dbReference>
<gene>
    <name evidence="19" type="ORF">BOW52_09030</name>
</gene>
<keyword evidence="3 14" id="KW-1003">Cell membrane</keyword>
<evidence type="ECO:0000256" key="3">
    <source>
        <dbReference type="ARBA" id="ARBA00022475"/>
    </source>
</evidence>
<evidence type="ECO:0000256" key="17">
    <source>
        <dbReference type="PROSITE-ProRule" id="PRU00703"/>
    </source>
</evidence>
<dbReference type="AlphaFoldDB" id="A0A1T2KZE5"/>
<name>A0A1T2KZE5_9GAMM</name>
<comment type="caution">
    <text evidence="19">The sequence shown here is derived from an EMBL/GenBank/DDBJ whole genome shotgun (WGS) entry which is preliminary data.</text>
</comment>
<accession>A0A1T2KZE5</accession>
<keyword evidence="6 14" id="KW-0479">Metal-binding</keyword>
<feature type="transmembrane region" description="Helical" evidence="14">
    <location>
        <begin position="41"/>
        <end position="59"/>
    </location>
</feature>
<feature type="transmembrane region" description="Helical" evidence="14">
    <location>
        <begin position="140"/>
        <end position="159"/>
    </location>
</feature>
<dbReference type="CDD" id="cd06164">
    <property type="entry name" value="S2P-M50_SpoIVFB_CBS"/>
    <property type="match status" value="1"/>
</dbReference>
<dbReference type="InterPro" id="IPR046342">
    <property type="entry name" value="CBS_dom_sf"/>
</dbReference>
<dbReference type="GO" id="GO:0006508">
    <property type="term" value="P:proteolysis"/>
    <property type="evidence" value="ECO:0007669"/>
    <property type="project" value="UniProtKB-KW"/>
</dbReference>